<organism evidence="1 2">
    <name type="scientific">Tuber borchii</name>
    <name type="common">White truffle</name>
    <dbReference type="NCBI Taxonomy" id="42251"/>
    <lineage>
        <taxon>Eukaryota</taxon>
        <taxon>Fungi</taxon>
        <taxon>Dikarya</taxon>
        <taxon>Ascomycota</taxon>
        <taxon>Pezizomycotina</taxon>
        <taxon>Pezizomycetes</taxon>
        <taxon>Pezizales</taxon>
        <taxon>Tuberaceae</taxon>
        <taxon>Tuber</taxon>
    </lineage>
</organism>
<sequence>MILKQRWIITVLQSLTVTTAVLGYRMNSNVTTFPLRFRSIPADTTKAELSESLSVSPECVSLARIKWKGDSSTATVTFKKEKLAKSFLKNDVLIGGERLLVDDHFLSLTVLSSHDDDVVEYDLVNQECYRICLCFL</sequence>
<dbReference type="AlphaFoldDB" id="A0A2T6ZL15"/>
<proteinExistence type="predicted"/>
<name>A0A2T6ZL15_TUBBO</name>
<accession>A0A2T6ZL15</accession>
<gene>
    <name evidence="1" type="ORF">B9Z19DRAFT_1088858</name>
</gene>
<keyword evidence="2" id="KW-1185">Reference proteome</keyword>
<evidence type="ECO:0000313" key="2">
    <source>
        <dbReference type="Proteomes" id="UP000244722"/>
    </source>
</evidence>
<dbReference type="Proteomes" id="UP000244722">
    <property type="component" value="Unassembled WGS sequence"/>
</dbReference>
<protein>
    <submittedName>
        <fullName evidence="1">Uncharacterized protein</fullName>
    </submittedName>
</protein>
<dbReference type="EMBL" id="NESQ01000198">
    <property type="protein sequence ID" value="PUU76175.1"/>
    <property type="molecule type" value="Genomic_DNA"/>
</dbReference>
<evidence type="ECO:0000313" key="1">
    <source>
        <dbReference type="EMBL" id="PUU76175.1"/>
    </source>
</evidence>
<comment type="caution">
    <text evidence="1">The sequence shown here is derived from an EMBL/GenBank/DDBJ whole genome shotgun (WGS) entry which is preliminary data.</text>
</comment>
<reference evidence="1 2" key="1">
    <citation type="submission" date="2017-04" db="EMBL/GenBank/DDBJ databases">
        <title>Draft genome sequence of Tuber borchii Vittad., a whitish edible truffle.</title>
        <authorList>
            <consortium name="DOE Joint Genome Institute"/>
            <person name="Murat C."/>
            <person name="Kuo A."/>
            <person name="Barry K.W."/>
            <person name="Clum A."/>
            <person name="Dockter R.B."/>
            <person name="Fauchery L."/>
            <person name="Iotti M."/>
            <person name="Kohler A."/>
            <person name="Labutti K."/>
            <person name="Lindquist E.A."/>
            <person name="Lipzen A."/>
            <person name="Ohm R.A."/>
            <person name="Wang M."/>
            <person name="Grigoriev I.V."/>
            <person name="Zambonelli A."/>
            <person name="Martin F.M."/>
        </authorList>
    </citation>
    <scope>NUCLEOTIDE SEQUENCE [LARGE SCALE GENOMIC DNA]</scope>
    <source>
        <strain evidence="1 2">Tbo3840</strain>
    </source>
</reference>